<sequence>MFTDEGPPILTMHQKPLRSRLREDLAPRHERLDACFSRFDLTTRPGLSGFLAAHRAAFAAIRPAPGGLTGEALLDRMIAALDADLDRLGHESLPVLAPYRLSRPMAQDYVLLGSRLGSQILRRRWEAGGDPELHAAGSYLSLPPMAAEWRAFCLRASAQPGLGTEADRVIAEAGGLFDLFLTAGQDAALPPRATPAPLTERTA</sequence>
<accession>A0A1X6YKD4</accession>
<evidence type="ECO:0000313" key="4">
    <source>
        <dbReference type="Proteomes" id="UP000240624"/>
    </source>
</evidence>
<organism evidence="2 3">
    <name type="scientific">Limimaricola soesokkakensis</name>
    <dbReference type="NCBI Taxonomy" id="1343159"/>
    <lineage>
        <taxon>Bacteria</taxon>
        <taxon>Pseudomonadati</taxon>
        <taxon>Pseudomonadota</taxon>
        <taxon>Alphaproteobacteria</taxon>
        <taxon>Rhodobacterales</taxon>
        <taxon>Paracoccaceae</taxon>
        <taxon>Limimaricola</taxon>
    </lineage>
</organism>
<evidence type="ECO:0000313" key="1">
    <source>
        <dbReference type="EMBL" id="PSK88515.1"/>
    </source>
</evidence>
<evidence type="ECO:0008006" key="5">
    <source>
        <dbReference type="Google" id="ProtNLM"/>
    </source>
</evidence>
<evidence type="ECO:0000313" key="3">
    <source>
        <dbReference type="Proteomes" id="UP000193495"/>
    </source>
</evidence>
<dbReference type="InterPro" id="IPR016084">
    <property type="entry name" value="Haem_Oase-like_multi-hlx"/>
</dbReference>
<dbReference type="EMBL" id="PYGB01000001">
    <property type="protein sequence ID" value="PSK88515.1"/>
    <property type="molecule type" value="Genomic_DNA"/>
</dbReference>
<keyword evidence="4" id="KW-1185">Reference proteome</keyword>
<dbReference type="AlphaFoldDB" id="A0A1X6YKD4"/>
<reference evidence="1 4" key="2">
    <citation type="submission" date="2018-03" db="EMBL/GenBank/DDBJ databases">
        <title>Genomic Encyclopedia of Archaeal and Bacterial Type Strains, Phase II (KMG-II): from individual species to whole genera.</title>
        <authorList>
            <person name="Goeker M."/>
        </authorList>
    </citation>
    <scope>NUCLEOTIDE SEQUENCE [LARGE SCALE GENOMIC DNA]</scope>
    <source>
        <strain evidence="1 4">DSM 29956</strain>
    </source>
</reference>
<dbReference type="Proteomes" id="UP000193495">
    <property type="component" value="Unassembled WGS sequence"/>
</dbReference>
<dbReference type="Proteomes" id="UP000240624">
    <property type="component" value="Unassembled WGS sequence"/>
</dbReference>
<dbReference type="EMBL" id="FWFY01000002">
    <property type="protein sequence ID" value="SLN23971.1"/>
    <property type="molecule type" value="Genomic_DNA"/>
</dbReference>
<dbReference type="SUPFAM" id="SSF48613">
    <property type="entry name" value="Heme oxygenase-like"/>
    <property type="match status" value="1"/>
</dbReference>
<evidence type="ECO:0000313" key="2">
    <source>
        <dbReference type="EMBL" id="SLN23971.1"/>
    </source>
</evidence>
<reference evidence="2 3" key="1">
    <citation type="submission" date="2017-03" db="EMBL/GenBank/DDBJ databases">
        <authorList>
            <person name="Afonso C.L."/>
            <person name="Miller P.J."/>
            <person name="Scott M.A."/>
            <person name="Spackman E."/>
            <person name="Goraichik I."/>
            <person name="Dimitrov K.M."/>
            <person name="Suarez D.L."/>
            <person name="Swayne D.E."/>
        </authorList>
    </citation>
    <scope>NUCLEOTIDE SEQUENCE [LARGE SCALE GENOMIC DNA]</scope>
    <source>
        <strain evidence="2 3">CECT 8367</strain>
    </source>
</reference>
<proteinExistence type="predicted"/>
<gene>
    <name evidence="1" type="ORF">CLV79_101355</name>
    <name evidence="2" type="ORF">LOS8367_00732</name>
</gene>
<dbReference type="Gene3D" id="1.20.910.10">
    <property type="entry name" value="Heme oxygenase-like"/>
    <property type="match status" value="1"/>
</dbReference>
<protein>
    <recommendedName>
        <fullName evidence="5">Heme oxygenase</fullName>
    </recommendedName>
</protein>
<name>A0A1X6YKD4_9RHOB</name>